<dbReference type="InterPro" id="IPR017946">
    <property type="entry name" value="PLC-like_Pdiesterase_TIM-brl"/>
</dbReference>
<dbReference type="SUPFAM" id="SSF51695">
    <property type="entry name" value="PLC-like phosphodiesterases"/>
    <property type="match status" value="1"/>
</dbReference>
<dbReference type="AlphaFoldDB" id="A0A6J4HBQ9"/>
<dbReference type="GO" id="GO:0008889">
    <property type="term" value="F:glycerophosphodiester phosphodiesterase activity"/>
    <property type="evidence" value="ECO:0007669"/>
    <property type="project" value="UniProtKB-EC"/>
</dbReference>
<name>A0A6J4HBQ9_9ACTN</name>
<dbReference type="GO" id="GO:0006629">
    <property type="term" value="P:lipid metabolic process"/>
    <property type="evidence" value="ECO:0007669"/>
    <property type="project" value="InterPro"/>
</dbReference>
<organism evidence="2">
    <name type="scientific">uncultured Acidimicrobiales bacterium</name>
    <dbReference type="NCBI Taxonomy" id="310071"/>
    <lineage>
        <taxon>Bacteria</taxon>
        <taxon>Bacillati</taxon>
        <taxon>Actinomycetota</taxon>
        <taxon>Acidimicrobiia</taxon>
        <taxon>Acidimicrobiales</taxon>
        <taxon>environmental samples</taxon>
    </lineage>
</organism>
<evidence type="ECO:0000259" key="1">
    <source>
        <dbReference type="PROSITE" id="PS51704"/>
    </source>
</evidence>
<dbReference type="PANTHER" id="PTHR46211">
    <property type="entry name" value="GLYCEROPHOSPHORYL DIESTER PHOSPHODIESTERASE"/>
    <property type="match status" value="1"/>
</dbReference>
<reference evidence="2" key="1">
    <citation type="submission" date="2020-02" db="EMBL/GenBank/DDBJ databases">
        <authorList>
            <person name="Meier V. D."/>
        </authorList>
    </citation>
    <scope>NUCLEOTIDE SEQUENCE</scope>
    <source>
        <strain evidence="2">AVDCRST_MAG50</strain>
    </source>
</reference>
<gene>
    <name evidence="2" type="ORF">AVDCRST_MAG50-516</name>
</gene>
<dbReference type="PANTHER" id="PTHR46211:SF14">
    <property type="entry name" value="GLYCEROPHOSPHODIESTER PHOSPHODIESTERASE"/>
    <property type="match status" value="1"/>
</dbReference>
<accession>A0A6J4HBQ9</accession>
<dbReference type="EMBL" id="CADCTF010000021">
    <property type="protein sequence ID" value="CAA9218717.1"/>
    <property type="molecule type" value="Genomic_DNA"/>
</dbReference>
<evidence type="ECO:0000313" key="2">
    <source>
        <dbReference type="EMBL" id="CAA9218717.1"/>
    </source>
</evidence>
<protein>
    <submittedName>
        <fullName evidence="2">Glycerophosphoryl diester phosphodiesterase</fullName>
        <ecNumber evidence="2">3.1.4.46</ecNumber>
    </submittedName>
</protein>
<dbReference type="EC" id="3.1.4.46" evidence="2"/>
<keyword evidence="2" id="KW-0378">Hydrolase</keyword>
<feature type="domain" description="GP-PDE" evidence="1">
    <location>
        <begin position="11"/>
        <end position="275"/>
    </location>
</feature>
<dbReference type="PROSITE" id="PS51704">
    <property type="entry name" value="GP_PDE"/>
    <property type="match status" value="1"/>
</dbReference>
<proteinExistence type="predicted"/>
<dbReference type="Gene3D" id="3.20.20.190">
    <property type="entry name" value="Phosphatidylinositol (PI) phosphodiesterase"/>
    <property type="match status" value="1"/>
</dbReference>
<sequence>MPANPWLERRVLNWAHQGGAKEGPSSTLHAMRAAVAAGADALELDVHMTADGHLVVCHDPTVDRTTAASGAIAALSLAEVQQLDNAFWWVPGSVIDHEADDAAYVHRGKAPADPDFAIPTLHDVLDAFPGVFMNLDIKQTAPLVPAYEAVLAEVLLARGRVDDVIVAAFADQSTATFAEAAPQISTSIGVAGTAEFLRAVRNGEQLPDTRHVALQVPASFGEVVIVDETFVTRAHEHGLAVHVWTIDEPDEMARLLDLDVDGIMTDRPSLLEHQLRERGLQYLG</sequence>
<dbReference type="Pfam" id="PF03009">
    <property type="entry name" value="GDPD"/>
    <property type="match status" value="1"/>
</dbReference>
<dbReference type="InterPro" id="IPR030395">
    <property type="entry name" value="GP_PDE_dom"/>
</dbReference>